<evidence type="ECO:0000256" key="6">
    <source>
        <dbReference type="ARBA" id="ARBA00023004"/>
    </source>
</evidence>
<dbReference type="PANTHER" id="PTHR30538">
    <property type="entry name" value="LYSINE 2,3-AMINOMUTASE-RELATED"/>
    <property type="match status" value="1"/>
</dbReference>
<keyword evidence="7 8" id="KW-0411">Iron-sulfur</keyword>
<evidence type="ECO:0000256" key="7">
    <source>
        <dbReference type="ARBA" id="ARBA00023014"/>
    </source>
</evidence>
<dbReference type="GO" id="GO:0051539">
    <property type="term" value="F:4 iron, 4 sulfur cluster binding"/>
    <property type="evidence" value="ECO:0007669"/>
    <property type="project" value="UniProtKB-KW"/>
</dbReference>
<evidence type="ECO:0000256" key="5">
    <source>
        <dbReference type="ARBA" id="ARBA00022898"/>
    </source>
</evidence>
<dbReference type="CDD" id="cd01335">
    <property type="entry name" value="Radical_SAM"/>
    <property type="match status" value="1"/>
</dbReference>
<evidence type="ECO:0000256" key="1">
    <source>
        <dbReference type="ARBA" id="ARBA00001933"/>
    </source>
</evidence>
<comment type="caution">
    <text evidence="10">The sequence shown here is derived from an EMBL/GenBank/DDBJ whole genome shotgun (WGS) entry which is preliminary data.</text>
</comment>
<keyword evidence="2 8" id="KW-0004">4Fe-4S</keyword>
<dbReference type="InterPro" id="IPR058240">
    <property type="entry name" value="rSAM_sf"/>
</dbReference>
<name>A0A926ER43_9FIRM</name>
<keyword evidence="6" id="KW-0408">Iron</keyword>
<dbReference type="GO" id="GO:0003824">
    <property type="term" value="F:catalytic activity"/>
    <property type="evidence" value="ECO:0007669"/>
    <property type="project" value="InterPro"/>
</dbReference>
<proteinExistence type="predicted"/>
<sequence length="373" mass="42698">MSWNVHLLENVTEAKQLQQLIKMRPEEVSKMEEILKRYPMSIPQYYLSLIDFQDPEDPIRKMCIPSVQETDIGGTFDTSGESDNTVITGMQHKYSQTAMVLSTSQCAMYCRHCFRKRLVGLSDQEIATYFEKILEYIKNHKEINNVLISGGDAFLNDNATIKKYLDALCPIDHLDFIRFGTRSPVVLPARIYDDFELLSILKDACTQKQIYVVTQFNHPKELTPQSLKAIKCLQEIGIVIKNQTVLLKGINDDPSVLGNLLKGLTQCGVVPYYIFQCRPVTGVKGQFQVPLEKGYEIIEAAKNRQNGQGKCVKYAMSHKTGKIEILGRLPDNRMLFKYHQAKKVKNNSRIFILPLKEGQCWLDDDFDKNKKIC</sequence>
<keyword evidence="4 8" id="KW-0479">Metal-binding</keyword>
<evidence type="ECO:0000256" key="4">
    <source>
        <dbReference type="ARBA" id="ARBA00022723"/>
    </source>
</evidence>
<organism evidence="10 11">
    <name type="scientific">Youxingia wuxianensis</name>
    <dbReference type="NCBI Taxonomy" id="2763678"/>
    <lineage>
        <taxon>Bacteria</taxon>
        <taxon>Bacillati</taxon>
        <taxon>Bacillota</taxon>
        <taxon>Clostridia</taxon>
        <taxon>Eubacteriales</taxon>
        <taxon>Oscillospiraceae</taxon>
        <taxon>Youxingia</taxon>
    </lineage>
</organism>
<keyword evidence="11" id="KW-1185">Reference proteome</keyword>
<accession>A0A926ER43</accession>
<dbReference type="SUPFAM" id="SSF102114">
    <property type="entry name" value="Radical SAM enzymes"/>
    <property type="match status" value="1"/>
</dbReference>
<feature type="domain" description="Radical SAM core" evidence="9">
    <location>
        <begin position="92"/>
        <end position="308"/>
    </location>
</feature>
<dbReference type="SFLD" id="SFLDG01070">
    <property type="entry name" value="PLP-dependent"/>
    <property type="match status" value="1"/>
</dbReference>
<dbReference type="SFLD" id="SFLDS00029">
    <property type="entry name" value="Radical_SAM"/>
    <property type="match status" value="1"/>
</dbReference>
<reference evidence="10" key="1">
    <citation type="submission" date="2020-08" db="EMBL/GenBank/DDBJ databases">
        <title>Genome public.</title>
        <authorList>
            <person name="Liu C."/>
            <person name="Sun Q."/>
        </authorList>
    </citation>
    <scope>NUCLEOTIDE SEQUENCE</scope>
    <source>
        <strain evidence="10">NSJ-64</strain>
    </source>
</reference>
<dbReference type="InterPro" id="IPR007197">
    <property type="entry name" value="rSAM"/>
</dbReference>
<evidence type="ECO:0000313" key="10">
    <source>
        <dbReference type="EMBL" id="MBC8585112.1"/>
    </source>
</evidence>
<evidence type="ECO:0000256" key="3">
    <source>
        <dbReference type="ARBA" id="ARBA00022691"/>
    </source>
</evidence>
<protein>
    <submittedName>
        <fullName evidence="10">KamA family radical SAM protein</fullName>
    </submittedName>
</protein>
<evidence type="ECO:0000259" key="9">
    <source>
        <dbReference type="PROSITE" id="PS51918"/>
    </source>
</evidence>
<feature type="binding site" evidence="8">
    <location>
        <position position="110"/>
    </location>
    <ligand>
        <name>[4Fe-4S] cluster</name>
        <dbReference type="ChEBI" id="CHEBI:49883"/>
        <note>4Fe-4S-S-AdoMet</note>
    </ligand>
</feature>
<dbReference type="Gene3D" id="3.20.20.70">
    <property type="entry name" value="Aldolase class I"/>
    <property type="match status" value="1"/>
</dbReference>
<dbReference type="PROSITE" id="PS51918">
    <property type="entry name" value="RADICAL_SAM"/>
    <property type="match status" value="1"/>
</dbReference>
<dbReference type="RefSeq" id="WP_262394891.1">
    <property type="nucleotide sequence ID" value="NZ_JACRTD010000003.1"/>
</dbReference>
<dbReference type="PIRSF" id="PIRSF004911">
    <property type="entry name" value="DUF160"/>
    <property type="match status" value="1"/>
</dbReference>
<keyword evidence="3" id="KW-0949">S-adenosyl-L-methionine</keyword>
<dbReference type="PANTHER" id="PTHR30538:SF0">
    <property type="entry name" value="L-LYSINE 2,3-AMINOMUTASE AQ_1632-RELATED"/>
    <property type="match status" value="1"/>
</dbReference>
<dbReference type="Pfam" id="PF04055">
    <property type="entry name" value="Radical_SAM"/>
    <property type="match status" value="1"/>
</dbReference>
<dbReference type="InterPro" id="IPR013785">
    <property type="entry name" value="Aldolase_TIM"/>
</dbReference>
<dbReference type="InterPro" id="IPR003739">
    <property type="entry name" value="Lys_aminomutase/Glu_NH3_mut"/>
</dbReference>
<evidence type="ECO:0000313" key="11">
    <source>
        <dbReference type="Proteomes" id="UP000623678"/>
    </source>
</evidence>
<dbReference type="Proteomes" id="UP000623678">
    <property type="component" value="Unassembled WGS sequence"/>
</dbReference>
<gene>
    <name evidence="10" type="ORF">H8705_05900</name>
</gene>
<dbReference type="NCBIfam" id="TIGR00238">
    <property type="entry name" value="KamA family radical SAM protein"/>
    <property type="match status" value="1"/>
</dbReference>
<feature type="binding site" evidence="8">
    <location>
        <position position="113"/>
    </location>
    <ligand>
        <name>[4Fe-4S] cluster</name>
        <dbReference type="ChEBI" id="CHEBI:49883"/>
        <note>4Fe-4S-S-AdoMet</note>
    </ligand>
</feature>
<feature type="binding site" evidence="8">
    <location>
        <position position="106"/>
    </location>
    <ligand>
        <name>[4Fe-4S] cluster</name>
        <dbReference type="ChEBI" id="CHEBI:49883"/>
        <note>4Fe-4S-S-AdoMet</note>
    </ligand>
</feature>
<evidence type="ECO:0000256" key="8">
    <source>
        <dbReference type="PIRSR" id="PIRSR004911-1"/>
    </source>
</evidence>
<evidence type="ECO:0000256" key="2">
    <source>
        <dbReference type="ARBA" id="ARBA00022485"/>
    </source>
</evidence>
<dbReference type="EMBL" id="JACRTD010000003">
    <property type="protein sequence ID" value="MBC8585112.1"/>
    <property type="molecule type" value="Genomic_DNA"/>
</dbReference>
<comment type="cofactor">
    <cofactor evidence="1">
        <name>pyridoxal 5'-phosphate</name>
        <dbReference type="ChEBI" id="CHEBI:597326"/>
    </cofactor>
</comment>
<keyword evidence="5" id="KW-0663">Pyridoxal phosphate</keyword>
<dbReference type="AlphaFoldDB" id="A0A926ER43"/>
<dbReference type="GO" id="GO:0046872">
    <property type="term" value="F:metal ion binding"/>
    <property type="evidence" value="ECO:0007669"/>
    <property type="project" value="UniProtKB-KW"/>
</dbReference>